<evidence type="ECO:0000313" key="2">
    <source>
        <dbReference type="Proteomes" id="UP001189143"/>
    </source>
</evidence>
<comment type="caution">
    <text evidence="1">The sequence shown here is derived from an EMBL/GenBank/DDBJ whole genome shotgun (WGS) entry which is preliminary data.</text>
</comment>
<dbReference type="EMBL" id="CAMTCP010000257">
    <property type="protein sequence ID" value="CAI3658222.1"/>
    <property type="molecule type" value="Genomic_DNA"/>
</dbReference>
<sequence length="51" mass="6105">MESFTYFEIHIFKHHITYKALIYNFIKNKKAEDSKFTAFCLSDSPNFAFGY</sequence>
<dbReference type="Proteomes" id="UP001189143">
    <property type="component" value="Unassembled WGS sequence"/>
</dbReference>
<gene>
    <name evidence="1" type="ORF">CNEO2_580012</name>
</gene>
<proteinExistence type="predicted"/>
<evidence type="ECO:0000313" key="1">
    <source>
        <dbReference type="EMBL" id="CAI3658222.1"/>
    </source>
</evidence>
<name>A0AAD1YLH1_9CLOT</name>
<organism evidence="1 2">
    <name type="scientific">Clostridium neonatale</name>
    <dbReference type="NCBI Taxonomy" id="137838"/>
    <lineage>
        <taxon>Bacteria</taxon>
        <taxon>Bacillati</taxon>
        <taxon>Bacillota</taxon>
        <taxon>Clostridia</taxon>
        <taxon>Eubacteriales</taxon>
        <taxon>Clostridiaceae</taxon>
        <taxon>Clostridium</taxon>
    </lineage>
</organism>
<accession>A0AAD1YLH1</accession>
<dbReference type="AlphaFoldDB" id="A0AAD1YLH1"/>
<reference evidence="1" key="1">
    <citation type="submission" date="2022-10" db="EMBL/GenBank/DDBJ databases">
        <authorList>
            <person name="Aires J."/>
            <person name="Mesa V."/>
        </authorList>
    </citation>
    <scope>NUCLEOTIDE SEQUENCE</scope>
    <source>
        <strain evidence="1">Clostridium neonatale JD116</strain>
    </source>
</reference>
<protein>
    <submittedName>
        <fullName evidence="1">Uncharacterized protein</fullName>
    </submittedName>
</protein>